<dbReference type="Gene3D" id="3.30.750.24">
    <property type="entry name" value="STAS domain"/>
    <property type="match status" value="1"/>
</dbReference>
<dbReference type="AlphaFoldDB" id="A0A432MIE8"/>
<evidence type="ECO:0000313" key="2">
    <source>
        <dbReference type="EMBL" id="RUL87144.1"/>
    </source>
</evidence>
<dbReference type="Pfam" id="PF01740">
    <property type="entry name" value="STAS"/>
    <property type="match status" value="1"/>
</dbReference>
<dbReference type="InterPro" id="IPR036513">
    <property type="entry name" value="STAS_dom_sf"/>
</dbReference>
<dbReference type="EMBL" id="RYZH01000025">
    <property type="protein sequence ID" value="RUL87144.1"/>
    <property type="molecule type" value="Genomic_DNA"/>
</dbReference>
<name>A0A432MIE8_9BACT</name>
<protein>
    <submittedName>
        <fullName evidence="2">Anti-sigma factor antagonist</fullName>
    </submittedName>
</protein>
<organism evidence="2 3">
    <name type="scientific">Tautonia sociabilis</name>
    <dbReference type="NCBI Taxonomy" id="2080755"/>
    <lineage>
        <taxon>Bacteria</taxon>
        <taxon>Pseudomonadati</taxon>
        <taxon>Planctomycetota</taxon>
        <taxon>Planctomycetia</taxon>
        <taxon>Isosphaerales</taxon>
        <taxon>Isosphaeraceae</taxon>
        <taxon>Tautonia</taxon>
    </lineage>
</organism>
<dbReference type="CDD" id="cd07043">
    <property type="entry name" value="STAS_anti-anti-sigma_factors"/>
    <property type="match status" value="1"/>
</dbReference>
<accession>A0A432MIE8</accession>
<reference evidence="2 3" key="2">
    <citation type="submission" date="2019-01" db="EMBL/GenBank/DDBJ databases">
        <title>Tautonia sociabilis, a novel thermotolerant planctomycete of Isosphaeraceae family, isolated from a 4000 m deep subterranean habitat.</title>
        <authorList>
            <person name="Kovaleva O.L."/>
            <person name="Elcheninov A.G."/>
            <person name="Van Heerden E."/>
            <person name="Toshchakov S.V."/>
            <person name="Novikov A."/>
            <person name="Bonch-Osmolovskaya E.A."/>
            <person name="Kublanov I.V."/>
        </authorList>
    </citation>
    <scope>NUCLEOTIDE SEQUENCE [LARGE SCALE GENOMIC DNA]</scope>
    <source>
        <strain evidence="2 3">GM2012</strain>
    </source>
</reference>
<evidence type="ECO:0000313" key="3">
    <source>
        <dbReference type="Proteomes" id="UP000280296"/>
    </source>
</evidence>
<evidence type="ECO:0000259" key="1">
    <source>
        <dbReference type="PROSITE" id="PS50801"/>
    </source>
</evidence>
<sequence length="155" mass="16872">MASCTGPKTSAWALILLANTPWFNVPGKRTMPIDYRDEGAVTIVGNVAGVLSDARHFDAARDLDALLDQGRRRFVIELSGVGSPGPTALGLLMTLVRQIRRRGGEVAFARVGRSTMQVFEEMQMDAHVDLFRTVAEAVQFLRPLGEEPSGCDDQA</sequence>
<reference evidence="2 3" key="1">
    <citation type="submission" date="2018-12" db="EMBL/GenBank/DDBJ databases">
        <authorList>
            <person name="Toschakov S.V."/>
        </authorList>
    </citation>
    <scope>NUCLEOTIDE SEQUENCE [LARGE SCALE GENOMIC DNA]</scope>
    <source>
        <strain evidence="2 3">GM2012</strain>
    </source>
</reference>
<dbReference type="SUPFAM" id="SSF52091">
    <property type="entry name" value="SpoIIaa-like"/>
    <property type="match status" value="1"/>
</dbReference>
<proteinExistence type="predicted"/>
<comment type="caution">
    <text evidence="2">The sequence shown here is derived from an EMBL/GenBank/DDBJ whole genome shotgun (WGS) entry which is preliminary data.</text>
</comment>
<feature type="domain" description="STAS" evidence="1">
    <location>
        <begin position="61"/>
        <end position="141"/>
    </location>
</feature>
<dbReference type="PROSITE" id="PS50801">
    <property type="entry name" value="STAS"/>
    <property type="match status" value="1"/>
</dbReference>
<keyword evidence="3" id="KW-1185">Reference proteome</keyword>
<dbReference type="Proteomes" id="UP000280296">
    <property type="component" value="Unassembled WGS sequence"/>
</dbReference>
<dbReference type="InterPro" id="IPR002645">
    <property type="entry name" value="STAS_dom"/>
</dbReference>
<gene>
    <name evidence="2" type="ORF">TsocGM_13775</name>
</gene>